<reference evidence="2 3" key="1">
    <citation type="journal article" date="2021" name="Elife">
        <title>Chloroplast acquisition without the gene transfer in kleptoplastic sea slugs, Plakobranchus ocellatus.</title>
        <authorList>
            <person name="Maeda T."/>
            <person name="Takahashi S."/>
            <person name="Yoshida T."/>
            <person name="Shimamura S."/>
            <person name="Takaki Y."/>
            <person name="Nagai Y."/>
            <person name="Toyoda A."/>
            <person name="Suzuki Y."/>
            <person name="Arimoto A."/>
            <person name="Ishii H."/>
            <person name="Satoh N."/>
            <person name="Nishiyama T."/>
            <person name="Hasebe M."/>
            <person name="Maruyama T."/>
            <person name="Minagawa J."/>
            <person name="Obokata J."/>
            <person name="Shigenobu S."/>
        </authorList>
    </citation>
    <scope>NUCLEOTIDE SEQUENCE [LARGE SCALE GENOMIC DNA]</scope>
</reference>
<evidence type="ECO:0000313" key="2">
    <source>
        <dbReference type="EMBL" id="GFO18722.1"/>
    </source>
</evidence>
<evidence type="ECO:0000256" key="1">
    <source>
        <dbReference type="SAM" id="MobiDB-lite"/>
    </source>
</evidence>
<name>A0AAV4BIE2_9GAST</name>
<proteinExistence type="predicted"/>
<comment type="caution">
    <text evidence="2">The sequence shown here is derived from an EMBL/GenBank/DDBJ whole genome shotgun (WGS) entry which is preliminary data.</text>
</comment>
<dbReference type="AlphaFoldDB" id="A0AAV4BIE2"/>
<accession>A0AAV4BIE2</accession>
<gene>
    <name evidence="2" type="ORF">PoB_004522700</name>
</gene>
<keyword evidence="3" id="KW-1185">Reference proteome</keyword>
<feature type="compositionally biased region" description="Basic residues" evidence="1">
    <location>
        <begin position="1"/>
        <end position="12"/>
    </location>
</feature>
<evidence type="ECO:0000313" key="3">
    <source>
        <dbReference type="Proteomes" id="UP000735302"/>
    </source>
</evidence>
<dbReference type="Proteomes" id="UP000735302">
    <property type="component" value="Unassembled WGS sequence"/>
</dbReference>
<organism evidence="2 3">
    <name type="scientific">Plakobranchus ocellatus</name>
    <dbReference type="NCBI Taxonomy" id="259542"/>
    <lineage>
        <taxon>Eukaryota</taxon>
        <taxon>Metazoa</taxon>
        <taxon>Spiralia</taxon>
        <taxon>Lophotrochozoa</taxon>
        <taxon>Mollusca</taxon>
        <taxon>Gastropoda</taxon>
        <taxon>Heterobranchia</taxon>
        <taxon>Euthyneura</taxon>
        <taxon>Panpulmonata</taxon>
        <taxon>Sacoglossa</taxon>
        <taxon>Placobranchoidea</taxon>
        <taxon>Plakobranchidae</taxon>
        <taxon>Plakobranchus</taxon>
    </lineage>
</organism>
<feature type="compositionally biased region" description="Basic and acidic residues" evidence="1">
    <location>
        <begin position="13"/>
        <end position="29"/>
    </location>
</feature>
<dbReference type="EMBL" id="BLXT01004974">
    <property type="protein sequence ID" value="GFO18722.1"/>
    <property type="molecule type" value="Genomic_DNA"/>
</dbReference>
<protein>
    <submittedName>
        <fullName evidence="2">Uncharacterized protein</fullName>
    </submittedName>
</protein>
<feature type="region of interest" description="Disordered" evidence="1">
    <location>
        <begin position="1"/>
        <end position="40"/>
    </location>
</feature>
<sequence length="102" mass="12259">MHRVATKVRKKRQEQTRSKMDGLHQERADPQWQRKAQNRRKWKTSAEGYIGYQARNSNLEKSFKHENRPWPPPIAKLDFTMTLQHVAAHCLILILCRARRWL</sequence>